<evidence type="ECO:0000313" key="2">
    <source>
        <dbReference type="Proteomes" id="UP001177260"/>
    </source>
</evidence>
<comment type="caution">
    <text evidence="1">The sequence shown here is derived from an EMBL/GenBank/DDBJ whole genome shotgun (WGS) entry which is preliminary data.</text>
</comment>
<proteinExistence type="predicted"/>
<dbReference type="Proteomes" id="UP001177260">
    <property type="component" value="Unassembled WGS sequence"/>
</dbReference>
<sequence>MGAAATGLFYAFVEEDDVRLVCVEAKEAAPLYHGSVGVLHGCRTLVLQDENGQIKPSEAIAPDMNFPGVGPEVAHWKNIGRVEGKTASDDEAMEGLKVLAKDEQVTACLNTRYAVGEAMRLAKELGPGQNVVLLVTGKDDIH</sequence>
<organism evidence="1 2">
    <name type="scientific">Aspergillus melleus</name>
    <dbReference type="NCBI Taxonomy" id="138277"/>
    <lineage>
        <taxon>Eukaryota</taxon>
        <taxon>Fungi</taxon>
        <taxon>Dikarya</taxon>
        <taxon>Ascomycota</taxon>
        <taxon>Pezizomycotina</taxon>
        <taxon>Eurotiomycetes</taxon>
        <taxon>Eurotiomycetidae</taxon>
        <taxon>Eurotiales</taxon>
        <taxon>Aspergillaceae</taxon>
        <taxon>Aspergillus</taxon>
        <taxon>Aspergillus subgen. Circumdati</taxon>
    </lineage>
</organism>
<protein>
    <submittedName>
        <fullName evidence="1">Uncharacterized protein</fullName>
    </submittedName>
</protein>
<accession>A0ACC3BA67</accession>
<keyword evidence="2" id="KW-1185">Reference proteome</keyword>
<evidence type="ECO:0000313" key="1">
    <source>
        <dbReference type="EMBL" id="KAK1147538.1"/>
    </source>
</evidence>
<name>A0ACC3BA67_9EURO</name>
<dbReference type="EMBL" id="JAOPJF010000011">
    <property type="protein sequence ID" value="KAK1147538.1"/>
    <property type="molecule type" value="Genomic_DNA"/>
</dbReference>
<gene>
    <name evidence="1" type="ORF">N8T08_000880</name>
</gene>
<reference evidence="1 2" key="1">
    <citation type="journal article" date="2023" name="ACS Omega">
        <title>Identification of the Neoaspergillic Acid Biosynthesis Gene Cluster by Establishing an In Vitro CRISPR-Ribonucleoprotein Genetic System in Aspergillus melleus.</title>
        <authorList>
            <person name="Yuan B."/>
            <person name="Grau M.F."/>
            <person name="Murata R.M."/>
            <person name="Torok T."/>
            <person name="Venkateswaran K."/>
            <person name="Stajich J.E."/>
            <person name="Wang C.C.C."/>
        </authorList>
    </citation>
    <scope>NUCLEOTIDE SEQUENCE [LARGE SCALE GENOMIC DNA]</scope>
    <source>
        <strain evidence="1 2">IMV 1140</strain>
    </source>
</reference>